<protein>
    <submittedName>
        <fullName evidence="1">Uncharacterized protein</fullName>
    </submittedName>
</protein>
<gene>
    <name evidence="1" type="ORF">E2I00_014473</name>
</gene>
<organism evidence="1 2">
    <name type="scientific">Balaenoptera physalus</name>
    <name type="common">Fin whale</name>
    <name type="synonym">Balaena physalus</name>
    <dbReference type="NCBI Taxonomy" id="9770"/>
    <lineage>
        <taxon>Eukaryota</taxon>
        <taxon>Metazoa</taxon>
        <taxon>Chordata</taxon>
        <taxon>Craniata</taxon>
        <taxon>Vertebrata</taxon>
        <taxon>Euteleostomi</taxon>
        <taxon>Mammalia</taxon>
        <taxon>Eutheria</taxon>
        <taxon>Laurasiatheria</taxon>
        <taxon>Artiodactyla</taxon>
        <taxon>Whippomorpha</taxon>
        <taxon>Cetacea</taxon>
        <taxon>Mysticeti</taxon>
        <taxon>Balaenopteridae</taxon>
        <taxon>Balaenoptera</taxon>
    </lineage>
</organism>
<comment type="caution">
    <text evidence="1">The sequence shown here is derived from an EMBL/GenBank/DDBJ whole genome shotgun (WGS) entry which is preliminary data.</text>
</comment>
<proteinExistence type="predicted"/>
<name>A0A643BLX2_BALPH</name>
<dbReference type="Proteomes" id="UP000437017">
    <property type="component" value="Unassembled WGS sequence"/>
</dbReference>
<accession>A0A643BLX2</accession>
<dbReference type="AlphaFoldDB" id="A0A643BLX2"/>
<feature type="non-terminal residue" evidence="1">
    <location>
        <position position="73"/>
    </location>
</feature>
<dbReference type="EMBL" id="SGJD01014608">
    <property type="protein sequence ID" value="KAB0388635.1"/>
    <property type="molecule type" value="Genomic_DNA"/>
</dbReference>
<feature type="non-terminal residue" evidence="1">
    <location>
        <position position="1"/>
    </location>
</feature>
<sequence>CKLVNFITFKLEAAYCFCCFVLTNRAQQHYKLWENMKQILRLNCFLDLARRMFHSVSHLQWICKLLVFEQLFA</sequence>
<reference evidence="1 2" key="1">
    <citation type="journal article" date="2019" name="PLoS ONE">
        <title>Genomic analyses reveal an absence of contemporary introgressive admixture between fin whales and blue whales, despite known hybrids.</title>
        <authorList>
            <person name="Westbury M.V."/>
            <person name="Petersen B."/>
            <person name="Lorenzen E.D."/>
        </authorList>
    </citation>
    <scope>NUCLEOTIDE SEQUENCE [LARGE SCALE GENOMIC DNA]</scope>
    <source>
        <strain evidence="1">FinWhale-01</strain>
    </source>
</reference>
<keyword evidence="2" id="KW-1185">Reference proteome</keyword>
<evidence type="ECO:0000313" key="1">
    <source>
        <dbReference type="EMBL" id="KAB0388635.1"/>
    </source>
</evidence>
<evidence type="ECO:0000313" key="2">
    <source>
        <dbReference type="Proteomes" id="UP000437017"/>
    </source>
</evidence>